<evidence type="ECO:0000313" key="2">
    <source>
        <dbReference type="EMBL" id="MDV6302263.1"/>
    </source>
</evidence>
<organism evidence="2 3">
    <name type="scientific">Rhodococcus cerastii</name>
    <dbReference type="NCBI Taxonomy" id="908616"/>
    <lineage>
        <taxon>Bacteria</taxon>
        <taxon>Bacillati</taxon>
        <taxon>Actinomycetota</taxon>
        <taxon>Actinomycetes</taxon>
        <taxon>Mycobacteriales</taxon>
        <taxon>Nocardiaceae</taxon>
        <taxon>Rhodococcus</taxon>
    </lineage>
</organism>
<comment type="caution">
    <text evidence="2">The sequence shown here is derived from an EMBL/GenBank/DDBJ whole genome shotgun (WGS) entry which is preliminary data.</text>
</comment>
<dbReference type="PANTHER" id="PTHR43689:SF8">
    <property type="entry name" value="ALPHA_BETA-HYDROLASES SUPERFAMILY PROTEIN"/>
    <property type="match status" value="1"/>
</dbReference>
<feature type="domain" description="Serine aminopeptidase S33" evidence="1">
    <location>
        <begin position="36"/>
        <end position="144"/>
    </location>
</feature>
<protein>
    <submittedName>
        <fullName evidence="2">Alpha/beta fold hydrolase</fullName>
    </submittedName>
</protein>
<dbReference type="GO" id="GO:0016787">
    <property type="term" value="F:hydrolase activity"/>
    <property type="evidence" value="ECO:0007669"/>
    <property type="project" value="UniProtKB-KW"/>
</dbReference>
<evidence type="ECO:0000259" key="1">
    <source>
        <dbReference type="Pfam" id="PF12146"/>
    </source>
</evidence>
<gene>
    <name evidence="2" type="ORF">R3P93_06785</name>
</gene>
<dbReference type="InterPro" id="IPR022742">
    <property type="entry name" value="Hydrolase_4"/>
</dbReference>
<dbReference type="PANTHER" id="PTHR43689">
    <property type="entry name" value="HYDROLASE"/>
    <property type="match status" value="1"/>
</dbReference>
<dbReference type="Pfam" id="PF12146">
    <property type="entry name" value="Hydrolase_4"/>
    <property type="match status" value="1"/>
</dbReference>
<dbReference type="Gene3D" id="3.40.50.1820">
    <property type="entry name" value="alpha/beta hydrolase"/>
    <property type="match status" value="1"/>
</dbReference>
<name>A0ABU4CXS0_9NOCA</name>
<evidence type="ECO:0000313" key="3">
    <source>
        <dbReference type="Proteomes" id="UP001186104"/>
    </source>
</evidence>
<sequence>MDLQNPGMATLTLPHRGQVIRGNEYRPENSDRTAPSVLIVHGFSDSSIGPQRLFVQIARRLVEAGAVVRAYDRLGQGISDGEFEDITLRDEVEQVSTMIREFAADRSAPVHVLAHSLGAVEAAMAATLLSDRVASLTLWSPAGVVVDDITVKHEIQGQPIDSVAQNGGFDFGGMWLGPAFFDDIRNGLDVYEAAAGYNGPVDIVHGTADQIVPLEYGRRYAELLPHATFTAITGADHTWSSRAWRDELLRRLLTFLGLPGAG</sequence>
<dbReference type="SUPFAM" id="SSF53474">
    <property type="entry name" value="alpha/beta-Hydrolases"/>
    <property type="match status" value="1"/>
</dbReference>
<proteinExistence type="predicted"/>
<dbReference type="InterPro" id="IPR029058">
    <property type="entry name" value="AB_hydrolase_fold"/>
</dbReference>
<reference evidence="2 3" key="1">
    <citation type="submission" date="2023-10" db="EMBL/GenBank/DDBJ databases">
        <title>Development of a sustainable strategy for remediation of hydrocarbon-contaminated territories based on the waste exchange concept.</title>
        <authorList>
            <person name="Krivoruchko A."/>
        </authorList>
    </citation>
    <scope>NUCLEOTIDE SEQUENCE [LARGE SCALE GENOMIC DNA]</scope>
    <source>
        <strain evidence="2 3">IEGM 1327</strain>
    </source>
</reference>
<keyword evidence="3" id="KW-1185">Reference proteome</keyword>
<dbReference type="EMBL" id="JAWLKF010000002">
    <property type="protein sequence ID" value="MDV6302263.1"/>
    <property type="molecule type" value="Genomic_DNA"/>
</dbReference>
<dbReference type="RefSeq" id="WP_317532671.1">
    <property type="nucleotide sequence ID" value="NZ_JAWLKF010000002.1"/>
</dbReference>
<accession>A0ABU4CXS0</accession>
<keyword evidence="2" id="KW-0378">Hydrolase</keyword>
<dbReference type="Proteomes" id="UP001186104">
    <property type="component" value="Unassembled WGS sequence"/>
</dbReference>